<evidence type="ECO:0000313" key="3">
    <source>
        <dbReference type="Proteomes" id="UP000028181"/>
    </source>
</evidence>
<dbReference type="InterPro" id="IPR032466">
    <property type="entry name" value="Metal_Hydrolase"/>
</dbReference>
<dbReference type="AlphaFoldDB" id="A0A068SZE9"/>
<dbReference type="EMBL" id="HG938353">
    <property type="protein sequence ID" value="CDN50545.1"/>
    <property type="molecule type" value="Genomic_DNA"/>
</dbReference>
<gene>
    <name evidence="2" type="ORF">RG540_CH44040</name>
</gene>
<dbReference type="Pfam" id="PF04909">
    <property type="entry name" value="Amidohydro_2"/>
    <property type="match status" value="1"/>
</dbReference>
<dbReference type="PANTHER" id="PTHR35563">
    <property type="entry name" value="BARREL METAL-DEPENDENT HYDROLASE, PUTATIVE (AFU_ORTHOLOGUE AFUA_1G16240)-RELATED"/>
    <property type="match status" value="1"/>
</dbReference>
<organism evidence="2 3">
    <name type="scientific">Neorhizobium galegae bv. orientalis str. HAMBI 540</name>
    <dbReference type="NCBI Taxonomy" id="1028800"/>
    <lineage>
        <taxon>Bacteria</taxon>
        <taxon>Pseudomonadati</taxon>
        <taxon>Pseudomonadota</taxon>
        <taxon>Alphaproteobacteria</taxon>
        <taxon>Hyphomicrobiales</taxon>
        <taxon>Rhizobiaceae</taxon>
        <taxon>Rhizobium/Agrobacterium group</taxon>
        <taxon>Neorhizobium</taxon>
    </lineage>
</organism>
<feature type="domain" description="Amidohydrolase-related" evidence="1">
    <location>
        <begin position="28"/>
        <end position="289"/>
    </location>
</feature>
<dbReference type="PANTHER" id="PTHR35563:SF2">
    <property type="entry name" value="BARREL METAL-DEPENDENT HYDROLASE, PUTATIVE (AFU_ORTHOLOGUE AFUA_1G16240)-RELATED"/>
    <property type="match status" value="1"/>
</dbReference>
<dbReference type="SUPFAM" id="SSF51556">
    <property type="entry name" value="Metallo-dependent hydrolases"/>
    <property type="match status" value="1"/>
</dbReference>
<dbReference type="OrthoDB" id="9787654at2"/>
<dbReference type="Gene3D" id="3.20.20.140">
    <property type="entry name" value="Metal-dependent hydrolases"/>
    <property type="match status" value="1"/>
</dbReference>
<dbReference type="InterPro" id="IPR006680">
    <property type="entry name" value="Amidohydro-rel"/>
</dbReference>
<dbReference type="HOGENOM" id="CLU_064039_2_1_5"/>
<dbReference type="RefSeq" id="WP_038592400.1">
    <property type="nucleotide sequence ID" value="NZ_HG938353.1"/>
</dbReference>
<keyword evidence="2" id="KW-0378">Hydrolase</keyword>
<sequence length="291" mass="32528">MNEHRQESGHGTATARRKPNFILPVNSCDAHCHVFGPGAVFPYAPNRSYTPEDAPKEALARLHDRLGIDRAVIVQASCHGTDNRAMLDAIAWRPDRYRGVAIVDDSFDDRAYQALHDGGVRGVRFNFVRHLGGAPDMDVFGRVIDRIKGRGWHVVLHLDAADIVPLSDMIARLPAPLVIDHMGRIDTSLGTDQPAFQTLLELVRRENCWIKVCGSERISRFPFDTAVPFAKALLEASPDRCLWGTDFPHPNLKEPVDEADLVDLVPRFALTEEDRRRLLVDNPARLYGFAA</sequence>
<reference evidence="3" key="1">
    <citation type="journal article" date="2014" name="BMC Genomics">
        <title>Genome sequencing of two Neorhizobium galegae strains reveals a noeT gene responsible for the unusual acetylation of the nodulation factors.</title>
        <authorList>
            <person name="Osterman J."/>
            <person name="Marsh J."/>
            <person name="Laine P.K."/>
            <person name="Zeng Z."/>
            <person name="Alatalo E."/>
            <person name="Sullivan J.T."/>
            <person name="Young J.P."/>
            <person name="Thomas-Oates J."/>
            <person name="Paulin L."/>
            <person name="Lindstrom K."/>
        </authorList>
    </citation>
    <scope>NUCLEOTIDE SEQUENCE [LARGE SCALE GENOMIC DNA]</scope>
    <source>
        <strain evidence="3">HAMBI 540</strain>
    </source>
</reference>
<dbReference type="eggNOG" id="COG3618">
    <property type="taxonomic scope" value="Bacteria"/>
</dbReference>
<protein>
    <submittedName>
        <fullName evidence="2">2-pyrone-4,6-dicarboxylic acid hydrolase</fullName>
    </submittedName>
</protein>
<keyword evidence="3" id="KW-1185">Reference proteome</keyword>
<dbReference type="InterPro" id="IPR052358">
    <property type="entry name" value="Aro_Compnd_Degr_Hydrolases"/>
</dbReference>
<dbReference type="GeneID" id="24258203"/>
<accession>A0A068SZE9</accession>
<evidence type="ECO:0000259" key="1">
    <source>
        <dbReference type="Pfam" id="PF04909"/>
    </source>
</evidence>
<dbReference type="KEGG" id="ngg:RG540_CH44040"/>
<dbReference type="PATRIC" id="fig|1028800.3.peg.4460"/>
<evidence type="ECO:0000313" key="2">
    <source>
        <dbReference type="EMBL" id="CDN50545.1"/>
    </source>
</evidence>
<name>A0A068SZE9_NEOGA</name>
<dbReference type="Proteomes" id="UP000028181">
    <property type="component" value="Chromosome I"/>
</dbReference>
<dbReference type="GO" id="GO:0016787">
    <property type="term" value="F:hydrolase activity"/>
    <property type="evidence" value="ECO:0007669"/>
    <property type="project" value="UniProtKB-KW"/>
</dbReference>
<proteinExistence type="predicted"/>